<evidence type="ECO:0000313" key="1">
    <source>
        <dbReference type="EMBL" id="NML57957.1"/>
    </source>
</evidence>
<name>A0A7Y0FJ93_9FLAO</name>
<comment type="caution">
    <text evidence="1">The sequence shown here is derived from an EMBL/GenBank/DDBJ whole genome shotgun (WGS) entry which is preliminary data.</text>
</comment>
<dbReference type="EMBL" id="JABBGF010000002">
    <property type="protein sequence ID" value="NML57957.1"/>
    <property type="molecule type" value="Genomic_DNA"/>
</dbReference>
<gene>
    <name evidence="1" type="ORF">HHL20_11430</name>
</gene>
<evidence type="ECO:0000313" key="2">
    <source>
        <dbReference type="Proteomes" id="UP000552615"/>
    </source>
</evidence>
<reference evidence="1 2" key="1">
    <citation type="submission" date="2020-04" db="EMBL/GenBank/DDBJ databases">
        <title>Chryseobacterium sp. RJ-7-14 sp. nov., isolated from Jeju soil.</title>
        <authorList>
            <person name="Dahal R.H."/>
            <person name="Chaudhary D.K."/>
        </authorList>
    </citation>
    <scope>NUCLEOTIDE SEQUENCE [LARGE SCALE GENOMIC DNA]</scope>
    <source>
        <strain evidence="1 2">RJ-7-14</strain>
    </source>
</reference>
<sequence length="416" mass="48692">MKLILYTLIFVGLLSKINAQDYTFADHLKTFLQPSKNFLEYSFSSPLIQKVSLSTKTDQFQFSKQRSSLRANFAPLKARKFETEYMKWKEKNFQQTAELAAQENLCQTVLLWSNIYFTHNQSDLLTVLIEACKEKEKLLTKIIVSDPAKIKNINETQLKILDLELDEETKLYNLETQKKELATQLNIQNTIDFKSIDNYIAAEIIEGNISELVPADHFSGDMLTIKSKIESNTFEYNIEKSNYKKIIDYVELGLNDFESADFRKEYVVGIGFLFPASRKKDIKLAELEMENNYLNHMLSLEKQKFSVETESIVLEIKTQLKMFRLYKDFLSKLEDKLKVIKVNSQMTNQMLEILLDNKILYAEKKIQLNELHQKIVENYIKLMQLTSQNLFFNNRFSAFPDSNVKCRRCPIQLNKL</sequence>
<keyword evidence="2" id="KW-1185">Reference proteome</keyword>
<dbReference type="Proteomes" id="UP000552615">
    <property type="component" value="Unassembled WGS sequence"/>
</dbReference>
<organism evidence="1 2">
    <name type="scientific">Chryseobacterium cheonjiense</name>
    <dbReference type="NCBI Taxonomy" id="2728845"/>
    <lineage>
        <taxon>Bacteria</taxon>
        <taxon>Pseudomonadati</taxon>
        <taxon>Bacteroidota</taxon>
        <taxon>Flavobacteriia</taxon>
        <taxon>Flavobacteriales</taxon>
        <taxon>Weeksellaceae</taxon>
        <taxon>Chryseobacterium group</taxon>
        <taxon>Chryseobacterium</taxon>
    </lineage>
</organism>
<protein>
    <submittedName>
        <fullName evidence="1">Uncharacterized protein</fullName>
    </submittedName>
</protein>
<dbReference type="RefSeq" id="WP_169231326.1">
    <property type="nucleotide sequence ID" value="NZ_JABBGF010000002.1"/>
</dbReference>
<accession>A0A7Y0FJ93</accession>
<dbReference type="AlphaFoldDB" id="A0A7Y0FJ93"/>
<proteinExistence type="predicted"/>